<keyword evidence="1" id="KW-1133">Transmembrane helix</keyword>
<name>E6QKD9_9ZZZZ</name>
<dbReference type="Gene3D" id="1.25.40.10">
    <property type="entry name" value="Tetratricopeptide repeat domain"/>
    <property type="match status" value="1"/>
</dbReference>
<organism evidence="2">
    <name type="scientific">mine drainage metagenome</name>
    <dbReference type="NCBI Taxonomy" id="410659"/>
    <lineage>
        <taxon>unclassified sequences</taxon>
        <taxon>metagenomes</taxon>
        <taxon>ecological metagenomes</taxon>
    </lineage>
</organism>
<dbReference type="InterPro" id="IPR019734">
    <property type="entry name" value="TPR_rpt"/>
</dbReference>
<protein>
    <submittedName>
        <fullName evidence="2">Tetratricopeptide TPR_2 repeat protein</fullName>
    </submittedName>
</protein>
<comment type="caution">
    <text evidence="2">The sequence shown here is derived from an EMBL/GenBank/DDBJ whole genome shotgun (WGS) entry which is preliminary data.</text>
</comment>
<keyword evidence="1" id="KW-0472">Membrane</keyword>
<dbReference type="Gene3D" id="2.120.10.30">
    <property type="entry name" value="TolB, C-terminal domain"/>
    <property type="match status" value="1"/>
</dbReference>
<dbReference type="PROSITE" id="PS50005">
    <property type="entry name" value="TPR"/>
    <property type="match status" value="2"/>
</dbReference>
<dbReference type="InterPro" id="IPR011990">
    <property type="entry name" value="TPR-like_helical_dom_sf"/>
</dbReference>
<sequence>MLGRLTFRTEDGWGIARWAPVACLLVAIGLPAGLMLWAGLPGVRAAANHAGASDRLQLTDAARSAITVDYPAEGSIFPPDMVAPTFLWRDAEVGAKSWQVEVEFHDHGKPLRLTVAGELLRVGEIDRRCVSTSNKLPFLTAQQAADHTWQPDAAAWAEIKRHSSGREATVVFTGLDEERRAVSQGRVTMTTSKDPVGAPIFYRDVPLMPSEGANHVVQPLAPSLMTLINWRVRELSQPESRIVMTDQHTCANCHSFSADGKTMGMDVDGPGNDKGMYAVVPVAKTMSIGQKDIVHWNTDLQVGTSRVGFMSQVSPDGRYVLTTFAGPDQEIGNSYFVTNFKDYRFLQVFYPTRGILTWYSRATGLRTPLPGASDPKYVQTDGVWSPDQKYIVFARARAVDPHPAGMTIPQKANDPQETQIQYSLYRVPFNDGKGGVAEPITGASENGMSNNFPKVSPDGKWIVFVKCRNGQLMRPDSELWIVPATGGVARKMRCNTSLMNSWHSFSPNGRWLVFSSKARSPYTQMYLTHIDEQGEDSPPILVENSTAANRAVNIPEFVNTAGSNIQKIETPAADFYRLMDEATDAQKRGETANALQLWQQALGIDGEDARANNGMALTLKAAGRLEDSARYFRRATELNGRFVEAYYNLGTVQMELRQVDAAVEAWQSAVRIRPGYFEGHEGLGFAYYLQDQYAESLRHLQLALDGEPDRVSVLTLAASLMATCPDEAIRNGPEAVNLAERARDLTSGKDVSVLDTLAAAYAEDKRFVDAAQAEHQALEIAARQGDTELAAKLRAHLALFDAVTPLRVPPNAGTL</sequence>
<dbReference type="Pfam" id="PF13432">
    <property type="entry name" value="TPR_16"/>
    <property type="match status" value="1"/>
</dbReference>
<dbReference type="PROSITE" id="PS50293">
    <property type="entry name" value="TPR_REGION"/>
    <property type="match status" value="1"/>
</dbReference>
<proteinExistence type="predicted"/>
<accession>E6QKD9</accession>
<reference evidence="2" key="1">
    <citation type="submission" date="2009-10" db="EMBL/GenBank/DDBJ databases">
        <title>Diversity of trophic interactions inside an arsenic-rich microbial ecosystem.</title>
        <authorList>
            <person name="Bertin P.N."/>
            <person name="Heinrich-Salmeron A."/>
            <person name="Pelletier E."/>
            <person name="Goulhen-Chollet F."/>
            <person name="Arsene-Ploetze F."/>
            <person name="Gallien S."/>
            <person name="Calteau A."/>
            <person name="Vallenet D."/>
            <person name="Casiot C."/>
            <person name="Chane-Woon-Ming B."/>
            <person name="Giloteaux L."/>
            <person name="Barakat M."/>
            <person name="Bonnefoy V."/>
            <person name="Bruneel O."/>
            <person name="Chandler M."/>
            <person name="Cleiss J."/>
            <person name="Duran R."/>
            <person name="Elbaz-Poulichet F."/>
            <person name="Fonknechten N."/>
            <person name="Lauga B."/>
            <person name="Mornico D."/>
            <person name="Ortet P."/>
            <person name="Schaeffer C."/>
            <person name="Siguier P."/>
            <person name="Alexander Thil Smith A."/>
            <person name="Van Dorsselaer A."/>
            <person name="Weissenbach J."/>
            <person name="Medigue C."/>
            <person name="Le Paslier D."/>
        </authorList>
    </citation>
    <scope>NUCLEOTIDE SEQUENCE</scope>
</reference>
<dbReference type="AlphaFoldDB" id="E6QKD9"/>
<gene>
    <name evidence="2" type="ORF">CARN6_1076</name>
</gene>
<feature type="transmembrane region" description="Helical" evidence="1">
    <location>
        <begin position="21"/>
        <end position="40"/>
    </location>
</feature>
<evidence type="ECO:0000313" key="2">
    <source>
        <dbReference type="EMBL" id="CBI07706.1"/>
    </source>
</evidence>
<dbReference type="InterPro" id="IPR011042">
    <property type="entry name" value="6-blade_b-propeller_TolB-like"/>
</dbReference>
<dbReference type="SUPFAM" id="SSF48452">
    <property type="entry name" value="TPR-like"/>
    <property type="match status" value="1"/>
</dbReference>
<dbReference type="PANTHER" id="PTHR12558">
    <property type="entry name" value="CELL DIVISION CYCLE 16,23,27"/>
    <property type="match status" value="1"/>
</dbReference>
<dbReference type="Pfam" id="PF07676">
    <property type="entry name" value="PD40"/>
    <property type="match status" value="2"/>
</dbReference>
<dbReference type="InterPro" id="IPR011659">
    <property type="entry name" value="WD40"/>
</dbReference>
<dbReference type="EMBL" id="CABQ01000123">
    <property type="protein sequence ID" value="CBI07706.1"/>
    <property type="molecule type" value="Genomic_DNA"/>
</dbReference>
<evidence type="ECO:0000256" key="1">
    <source>
        <dbReference type="SAM" id="Phobius"/>
    </source>
</evidence>
<keyword evidence="1" id="KW-0812">Transmembrane</keyword>
<dbReference type="SUPFAM" id="SSF82171">
    <property type="entry name" value="DPP6 N-terminal domain-like"/>
    <property type="match status" value="1"/>
</dbReference>
<dbReference type="PANTHER" id="PTHR12558:SF33">
    <property type="entry name" value="BLL7664 PROTEIN"/>
    <property type="match status" value="1"/>
</dbReference>
<dbReference type="SMART" id="SM00028">
    <property type="entry name" value="TPR"/>
    <property type="match status" value="5"/>
</dbReference>